<dbReference type="KEGG" id="saqt:GJV85_09830"/>
<feature type="domain" description="Flagellar protein FlgJ N-terminal" evidence="1">
    <location>
        <begin position="49"/>
        <end position="95"/>
    </location>
</feature>
<evidence type="ECO:0000259" key="1">
    <source>
        <dbReference type="Pfam" id="PF10135"/>
    </source>
</evidence>
<accession>A0A975B199</accession>
<dbReference type="EMBL" id="CP046072">
    <property type="protein sequence ID" value="QSZ42392.1"/>
    <property type="molecule type" value="Genomic_DNA"/>
</dbReference>
<dbReference type="AlphaFoldDB" id="A0A975B199"/>
<dbReference type="RefSeq" id="WP_207561208.1">
    <property type="nucleotide sequence ID" value="NZ_CP046072.1"/>
</dbReference>
<evidence type="ECO:0000313" key="3">
    <source>
        <dbReference type="Proteomes" id="UP000671852"/>
    </source>
</evidence>
<reference evidence="2" key="1">
    <citation type="submission" date="2019-11" db="EMBL/GenBank/DDBJ databases">
        <authorList>
            <person name="Kojima H."/>
        </authorList>
    </citation>
    <scope>NUCLEOTIDE SEQUENCE</scope>
    <source>
        <strain evidence="2">H1576</strain>
    </source>
</reference>
<proteinExistence type="predicted"/>
<evidence type="ECO:0000313" key="2">
    <source>
        <dbReference type="EMBL" id="QSZ42392.1"/>
    </source>
</evidence>
<sequence>MSYGMNAIGTQAQMMATQNAIPKIDVNAEDKSLREQTDAFESVILKMLMDNAMKDEKNLFSSQNDPGDKIYKSMYRDELSKASAGGFGFSQMLYDYLSQKNSLN</sequence>
<keyword evidence="3" id="KW-1185">Reference proteome</keyword>
<name>A0A975B199_9BACT</name>
<dbReference type="Proteomes" id="UP000671852">
    <property type="component" value="Chromosome"/>
</dbReference>
<reference evidence="2" key="2">
    <citation type="submission" date="2021-04" db="EMBL/GenBank/DDBJ databases">
        <title>Isolation and characterization of a novel species of the genus Sulfurimonas.</title>
        <authorList>
            <person name="Fukui M."/>
        </authorList>
    </citation>
    <scope>NUCLEOTIDE SEQUENCE</scope>
    <source>
        <strain evidence="2">H1576</strain>
    </source>
</reference>
<gene>
    <name evidence="2" type="ORF">GJV85_09830</name>
</gene>
<protein>
    <recommendedName>
        <fullName evidence="1">Flagellar protein FlgJ N-terminal domain-containing protein</fullName>
    </recommendedName>
</protein>
<dbReference type="Pfam" id="PF10135">
    <property type="entry name" value="Rod-binding"/>
    <property type="match status" value="1"/>
</dbReference>
<organism evidence="2 3">
    <name type="scientific">Sulfurimonas aquatica</name>
    <dbReference type="NCBI Taxonomy" id="2672570"/>
    <lineage>
        <taxon>Bacteria</taxon>
        <taxon>Pseudomonadati</taxon>
        <taxon>Campylobacterota</taxon>
        <taxon>Epsilonproteobacteria</taxon>
        <taxon>Campylobacterales</taxon>
        <taxon>Sulfurimonadaceae</taxon>
        <taxon>Sulfurimonas</taxon>
    </lineage>
</organism>
<dbReference type="InterPro" id="IPR019301">
    <property type="entry name" value="Flagellar_prot_FlgJ_N"/>
</dbReference>